<dbReference type="WBParaSite" id="ACRNAN_Path_10.g24.t1">
    <property type="protein sequence ID" value="ACRNAN_Path_10.g24.t1"/>
    <property type="gene ID" value="ACRNAN_Path_10.g24"/>
</dbReference>
<evidence type="ECO:0000313" key="2">
    <source>
        <dbReference type="Proteomes" id="UP000887540"/>
    </source>
</evidence>
<organism evidence="2 3">
    <name type="scientific">Acrobeloides nanus</name>
    <dbReference type="NCBI Taxonomy" id="290746"/>
    <lineage>
        <taxon>Eukaryota</taxon>
        <taxon>Metazoa</taxon>
        <taxon>Ecdysozoa</taxon>
        <taxon>Nematoda</taxon>
        <taxon>Chromadorea</taxon>
        <taxon>Rhabditida</taxon>
        <taxon>Tylenchina</taxon>
        <taxon>Cephalobomorpha</taxon>
        <taxon>Cephaloboidea</taxon>
        <taxon>Cephalobidae</taxon>
        <taxon>Acrobeloides</taxon>
    </lineage>
</organism>
<evidence type="ECO:0000313" key="3">
    <source>
        <dbReference type="WBParaSite" id="ACRNAN_Path_10.g24.t1"/>
    </source>
</evidence>
<feature type="chain" id="PRO_5037838636" evidence="1">
    <location>
        <begin position="23"/>
        <end position="191"/>
    </location>
</feature>
<keyword evidence="2" id="KW-1185">Reference proteome</keyword>
<name>A0A914BU78_9BILA</name>
<sequence>MRSLVCLLFSIFLSNNLVLISSQDAPDAPPSLPVPSGSVLQAPQESLVPFSHQSQVAPSLLPSAPGPAPSAPLSPSFLPSPLSPSLPMMHLLPSFPALPGVSPPPSFPTFPTMPPFPGFSPITMAPFSFPPFSPVTMAPFSFPPFMEFTTPESPARGYSNRPHYTWGFNGVRWKKLRKAHYHVPVASGRAG</sequence>
<protein>
    <submittedName>
        <fullName evidence="3">Uncharacterized protein</fullName>
    </submittedName>
</protein>
<evidence type="ECO:0000256" key="1">
    <source>
        <dbReference type="SAM" id="SignalP"/>
    </source>
</evidence>
<dbReference type="Proteomes" id="UP000887540">
    <property type="component" value="Unplaced"/>
</dbReference>
<feature type="signal peptide" evidence="1">
    <location>
        <begin position="1"/>
        <end position="22"/>
    </location>
</feature>
<proteinExistence type="predicted"/>
<accession>A0A914BU78</accession>
<keyword evidence="1" id="KW-0732">Signal</keyword>
<dbReference type="AlphaFoldDB" id="A0A914BU78"/>
<reference evidence="3" key="1">
    <citation type="submission" date="2022-11" db="UniProtKB">
        <authorList>
            <consortium name="WormBaseParasite"/>
        </authorList>
    </citation>
    <scope>IDENTIFICATION</scope>
</reference>